<dbReference type="Gene3D" id="3.40.30.10">
    <property type="entry name" value="Glutaredoxin"/>
    <property type="match status" value="1"/>
</dbReference>
<dbReference type="PIRSF" id="PIRSF000077">
    <property type="entry name" value="Thioredoxin"/>
    <property type="match status" value="1"/>
</dbReference>
<comment type="similarity">
    <text evidence="1 7">Belongs to the thioredoxin family.</text>
</comment>
<evidence type="ECO:0000313" key="10">
    <source>
        <dbReference type="Proteomes" id="UP001484199"/>
    </source>
</evidence>
<proteinExistence type="inferred from homology"/>
<evidence type="ECO:0000256" key="6">
    <source>
        <dbReference type="NCBIfam" id="TIGR01068"/>
    </source>
</evidence>
<dbReference type="NCBIfam" id="TIGR01068">
    <property type="entry name" value="thioredoxin"/>
    <property type="match status" value="1"/>
</dbReference>
<dbReference type="InterPro" id="IPR017937">
    <property type="entry name" value="Thioredoxin_CS"/>
</dbReference>
<evidence type="ECO:0000256" key="3">
    <source>
        <dbReference type="ARBA" id="ARBA00022982"/>
    </source>
</evidence>
<dbReference type="PANTHER" id="PTHR45663">
    <property type="entry name" value="GEO12009P1"/>
    <property type="match status" value="1"/>
</dbReference>
<keyword evidence="4" id="KW-1015">Disulfide bond</keyword>
<protein>
    <recommendedName>
        <fullName evidence="6 7">Thioredoxin</fullName>
    </recommendedName>
</protein>
<evidence type="ECO:0000256" key="4">
    <source>
        <dbReference type="ARBA" id="ARBA00023157"/>
    </source>
</evidence>
<dbReference type="PANTHER" id="PTHR45663:SF11">
    <property type="entry name" value="GEO12009P1"/>
    <property type="match status" value="1"/>
</dbReference>
<organism evidence="9 10">
    <name type="scientific">Ash yellows phytoplasma</name>
    <dbReference type="NCBI Taxonomy" id="35780"/>
    <lineage>
        <taxon>Bacteria</taxon>
        <taxon>Bacillati</taxon>
        <taxon>Mycoplasmatota</taxon>
        <taxon>Mollicutes</taxon>
        <taxon>Acholeplasmatales</taxon>
        <taxon>Acholeplasmataceae</taxon>
        <taxon>Candidatus Phytoplasma</taxon>
        <taxon>16SrVII (Ash yellows group)</taxon>
    </lineage>
</organism>
<evidence type="ECO:0000256" key="2">
    <source>
        <dbReference type="ARBA" id="ARBA00022448"/>
    </source>
</evidence>
<dbReference type="EMBL" id="CP146843">
    <property type="protein sequence ID" value="WYY26400.1"/>
    <property type="molecule type" value="Genomic_DNA"/>
</dbReference>
<keyword evidence="10" id="KW-1185">Reference proteome</keyword>
<dbReference type="Proteomes" id="UP001484199">
    <property type="component" value="Chromosome"/>
</dbReference>
<dbReference type="InterPro" id="IPR036249">
    <property type="entry name" value="Thioredoxin-like_sf"/>
</dbReference>
<feature type="domain" description="Thioredoxin" evidence="8">
    <location>
        <begin position="1"/>
        <end position="100"/>
    </location>
</feature>
<keyword evidence="2" id="KW-0813">Transport</keyword>
<evidence type="ECO:0000256" key="7">
    <source>
        <dbReference type="PIRNR" id="PIRNR000077"/>
    </source>
</evidence>
<evidence type="ECO:0000256" key="1">
    <source>
        <dbReference type="ARBA" id="ARBA00008987"/>
    </source>
</evidence>
<evidence type="ECO:0000313" key="9">
    <source>
        <dbReference type="EMBL" id="WYY26400.1"/>
    </source>
</evidence>
<keyword evidence="5" id="KW-0676">Redox-active center</keyword>
<evidence type="ECO:0000256" key="5">
    <source>
        <dbReference type="ARBA" id="ARBA00023284"/>
    </source>
</evidence>
<accession>A0ABZ2UDE9</accession>
<sequence length="100" mass="11735">MCENNKNIDLKKIISQKTTVLIDFYASWCGPCQKLIPVLNIFAKENPDIEIIKIDVDLHREYMNEYNITSFPTLILFQDGEEKKRKIGYCSKEELQSFVE</sequence>
<dbReference type="InterPro" id="IPR013766">
    <property type="entry name" value="Thioredoxin_domain"/>
</dbReference>
<name>A0ABZ2UDE9_ASHYP</name>
<dbReference type="Pfam" id="PF00085">
    <property type="entry name" value="Thioredoxin"/>
    <property type="match status" value="1"/>
</dbReference>
<evidence type="ECO:0000259" key="8">
    <source>
        <dbReference type="PROSITE" id="PS51352"/>
    </source>
</evidence>
<gene>
    <name evidence="9" type="ORF">AshY1_02690</name>
</gene>
<dbReference type="SUPFAM" id="SSF52833">
    <property type="entry name" value="Thioredoxin-like"/>
    <property type="match status" value="1"/>
</dbReference>
<dbReference type="RefSeq" id="WP_341266804.1">
    <property type="nucleotide sequence ID" value="NZ_CP146843.1"/>
</dbReference>
<dbReference type="PROSITE" id="PS00194">
    <property type="entry name" value="THIOREDOXIN_1"/>
    <property type="match status" value="1"/>
</dbReference>
<dbReference type="PROSITE" id="PS51352">
    <property type="entry name" value="THIOREDOXIN_2"/>
    <property type="match status" value="1"/>
</dbReference>
<reference evidence="9" key="1">
    <citation type="submission" date="2024-03" db="EMBL/GenBank/DDBJ databases">
        <title>The Complete Genome of 'Candidatus Phytoplasma fraxini' AshY1 from the Ash Yellows Group.</title>
        <authorList>
            <person name="Boehm J.W."/>
            <person name="Huettel B."/>
            <person name="Schneider B."/>
            <person name="Kube M."/>
        </authorList>
    </citation>
    <scope>NUCLEOTIDE SEQUENCE [LARGE SCALE GENOMIC DNA]</scope>
    <source>
        <strain evidence="9">AshY1</strain>
    </source>
</reference>
<dbReference type="InterPro" id="IPR005746">
    <property type="entry name" value="Thioredoxin"/>
</dbReference>
<dbReference type="PRINTS" id="PR00421">
    <property type="entry name" value="THIOREDOXIN"/>
</dbReference>
<dbReference type="CDD" id="cd02947">
    <property type="entry name" value="TRX_family"/>
    <property type="match status" value="1"/>
</dbReference>
<keyword evidence="3" id="KW-0249">Electron transport</keyword>